<gene>
    <name evidence="1" type="ORF">TBRA_LOCUS15338</name>
</gene>
<evidence type="ECO:0000313" key="2">
    <source>
        <dbReference type="Proteomes" id="UP000479190"/>
    </source>
</evidence>
<keyword evidence="2" id="KW-1185">Reference proteome</keyword>
<sequence>MYYSAAQNTTMRELSFYYNLHARCYSIDCAYLLVYVDDRSNRSLHYMPIPRATIVCIRIGCDRVVLY</sequence>
<proteinExistence type="predicted"/>
<name>A0A6H5J5H4_9HYME</name>
<dbReference type="EMBL" id="CADCXV010001340">
    <property type="protein sequence ID" value="CAB0043750.1"/>
    <property type="molecule type" value="Genomic_DNA"/>
</dbReference>
<accession>A0A6H5J5H4</accession>
<protein>
    <submittedName>
        <fullName evidence="1">Uncharacterized protein</fullName>
    </submittedName>
</protein>
<evidence type="ECO:0000313" key="1">
    <source>
        <dbReference type="EMBL" id="CAB0043750.1"/>
    </source>
</evidence>
<dbReference type="AlphaFoldDB" id="A0A6H5J5H4"/>
<organism evidence="1 2">
    <name type="scientific">Trichogramma brassicae</name>
    <dbReference type="NCBI Taxonomy" id="86971"/>
    <lineage>
        <taxon>Eukaryota</taxon>
        <taxon>Metazoa</taxon>
        <taxon>Ecdysozoa</taxon>
        <taxon>Arthropoda</taxon>
        <taxon>Hexapoda</taxon>
        <taxon>Insecta</taxon>
        <taxon>Pterygota</taxon>
        <taxon>Neoptera</taxon>
        <taxon>Endopterygota</taxon>
        <taxon>Hymenoptera</taxon>
        <taxon>Apocrita</taxon>
        <taxon>Proctotrupomorpha</taxon>
        <taxon>Chalcidoidea</taxon>
        <taxon>Trichogrammatidae</taxon>
        <taxon>Trichogramma</taxon>
    </lineage>
</organism>
<dbReference type="Proteomes" id="UP000479190">
    <property type="component" value="Unassembled WGS sequence"/>
</dbReference>
<reference evidence="1 2" key="1">
    <citation type="submission" date="2020-02" db="EMBL/GenBank/DDBJ databases">
        <authorList>
            <person name="Ferguson B K."/>
        </authorList>
    </citation>
    <scope>NUCLEOTIDE SEQUENCE [LARGE SCALE GENOMIC DNA]</scope>
</reference>